<name>A0AAE1S3K3_9SOLA</name>
<proteinExistence type="predicted"/>
<evidence type="ECO:0000313" key="1">
    <source>
        <dbReference type="EMBL" id="KAK4362592.1"/>
    </source>
</evidence>
<gene>
    <name evidence="1" type="ORF">RND71_017833</name>
</gene>
<dbReference type="EMBL" id="JAVYJV010000009">
    <property type="protein sequence ID" value="KAK4362592.1"/>
    <property type="molecule type" value="Genomic_DNA"/>
</dbReference>
<reference evidence="1" key="1">
    <citation type="submission" date="2023-12" db="EMBL/GenBank/DDBJ databases">
        <title>Genome assembly of Anisodus tanguticus.</title>
        <authorList>
            <person name="Wang Y.-J."/>
        </authorList>
    </citation>
    <scope>NUCLEOTIDE SEQUENCE</scope>
    <source>
        <strain evidence="1">KB-2021</strain>
        <tissue evidence="1">Leaf</tissue>
    </source>
</reference>
<dbReference type="Proteomes" id="UP001291623">
    <property type="component" value="Unassembled WGS sequence"/>
</dbReference>
<evidence type="ECO:0000313" key="2">
    <source>
        <dbReference type="Proteomes" id="UP001291623"/>
    </source>
</evidence>
<sequence length="183" mass="20446">MIERVLARLSLSKSKKSFTQCDDDVLNTRSTPHNMSSSHVRENPCYSLSYAAVMQAMVIEASTIEEQLANLMKAIEGLSKCVKDQDAKISKLTNMMENMEEGRSTQEHVLIETGCLLAMFLGRHFREDRLGDNISSAKKKLVESVVLDNVVNKKLDALTTSKLCVRMNTLQITKDMDMLAAAN</sequence>
<organism evidence="1 2">
    <name type="scientific">Anisodus tanguticus</name>
    <dbReference type="NCBI Taxonomy" id="243964"/>
    <lineage>
        <taxon>Eukaryota</taxon>
        <taxon>Viridiplantae</taxon>
        <taxon>Streptophyta</taxon>
        <taxon>Embryophyta</taxon>
        <taxon>Tracheophyta</taxon>
        <taxon>Spermatophyta</taxon>
        <taxon>Magnoliopsida</taxon>
        <taxon>eudicotyledons</taxon>
        <taxon>Gunneridae</taxon>
        <taxon>Pentapetalae</taxon>
        <taxon>asterids</taxon>
        <taxon>lamiids</taxon>
        <taxon>Solanales</taxon>
        <taxon>Solanaceae</taxon>
        <taxon>Solanoideae</taxon>
        <taxon>Hyoscyameae</taxon>
        <taxon>Anisodus</taxon>
    </lineage>
</organism>
<protein>
    <submittedName>
        <fullName evidence="1">Uncharacterized protein</fullName>
    </submittedName>
</protein>
<keyword evidence="2" id="KW-1185">Reference proteome</keyword>
<comment type="caution">
    <text evidence="1">The sequence shown here is derived from an EMBL/GenBank/DDBJ whole genome shotgun (WGS) entry which is preliminary data.</text>
</comment>
<accession>A0AAE1S3K3</accession>
<dbReference type="AlphaFoldDB" id="A0AAE1S3K3"/>